<protein>
    <recommendedName>
        <fullName evidence="3">ASCH domain-containing protein</fullName>
    </recommendedName>
</protein>
<reference evidence="1 2" key="1">
    <citation type="submission" date="2020-08" db="EMBL/GenBank/DDBJ databases">
        <title>Genomic Encyclopedia of Type Strains, Phase IV (KMG-IV): sequencing the most valuable type-strain genomes for metagenomic binning, comparative biology and taxonomic classification.</title>
        <authorList>
            <person name="Goeker M."/>
        </authorList>
    </citation>
    <scope>NUCLEOTIDE SEQUENCE [LARGE SCALE GENOMIC DNA]</scope>
    <source>
        <strain evidence="1 2">DSM 25024</strain>
    </source>
</reference>
<sequence length="124" mass="14698">MPLIENLTKRQTIRQTARAKPGDRLQLYTGQRTAACRRLVDPDPVCELVQYVALRPEYVTFGNLAALPPEFEDRDEFARADGFADYREMLDWFEQQYRTRYFVGRLTRWRPWLEDPILSERIAA</sequence>
<name>A0A7W6BTG1_9HYPH</name>
<dbReference type="EMBL" id="JACIDO010000011">
    <property type="protein sequence ID" value="MBB3937718.1"/>
    <property type="molecule type" value="Genomic_DNA"/>
</dbReference>
<dbReference type="OrthoDB" id="200334at2"/>
<dbReference type="RefSeq" id="WP_139224666.1">
    <property type="nucleotide sequence ID" value="NZ_FOOA01000014.1"/>
</dbReference>
<accession>A0A7W6BTG1</accession>
<dbReference type="AlphaFoldDB" id="A0A7W6BTG1"/>
<keyword evidence="2" id="KW-1185">Reference proteome</keyword>
<proteinExistence type="predicted"/>
<gene>
    <name evidence="1" type="ORF">GGR05_003886</name>
</gene>
<evidence type="ECO:0008006" key="3">
    <source>
        <dbReference type="Google" id="ProtNLM"/>
    </source>
</evidence>
<organism evidence="1 2">
    <name type="scientific">Aureimonas phyllosphaerae</name>
    <dbReference type="NCBI Taxonomy" id="1166078"/>
    <lineage>
        <taxon>Bacteria</taxon>
        <taxon>Pseudomonadati</taxon>
        <taxon>Pseudomonadota</taxon>
        <taxon>Alphaproteobacteria</taxon>
        <taxon>Hyphomicrobiales</taxon>
        <taxon>Aurantimonadaceae</taxon>
        <taxon>Aureimonas</taxon>
    </lineage>
</organism>
<evidence type="ECO:0000313" key="2">
    <source>
        <dbReference type="Proteomes" id="UP000531216"/>
    </source>
</evidence>
<dbReference type="Proteomes" id="UP000531216">
    <property type="component" value="Unassembled WGS sequence"/>
</dbReference>
<comment type="caution">
    <text evidence="1">The sequence shown here is derived from an EMBL/GenBank/DDBJ whole genome shotgun (WGS) entry which is preliminary data.</text>
</comment>
<evidence type="ECO:0000313" key="1">
    <source>
        <dbReference type="EMBL" id="MBB3937718.1"/>
    </source>
</evidence>